<evidence type="ECO:0000256" key="2">
    <source>
        <dbReference type="ARBA" id="ARBA00022763"/>
    </source>
</evidence>
<dbReference type="GO" id="GO:0003677">
    <property type="term" value="F:DNA binding"/>
    <property type="evidence" value="ECO:0007669"/>
    <property type="project" value="UniProtKB-UniRule"/>
</dbReference>
<evidence type="ECO:0000313" key="10">
    <source>
        <dbReference type="Proteomes" id="UP000427716"/>
    </source>
</evidence>
<dbReference type="Pfam" id="PF13662">
    <property type="entry name" value="Toprim_4"/>
    <property type="match status" value="1"/>
</dbReference>
<dbReference type="Proteomes" id="UP000427716">
    <property type="component" value="Chromosome"/>
</dbReference>
<dbReference type="HAMAP" id="MF_00017">
    <property type="entry name" value="RecR"/>
    <property type="match status" value="1"/>
</dbReference>
<dbReference type="Gene3D" id="1.10.8.420">
    <property type="entry name" value="RecR Domain 1"/>
    <property type="match status" value="1"/>
</dbReference>
<comment type="similarity">
    <text evidence="7">Belongs to the RecR family.</text>
</comment>
<feature type="zinc finger region" description="C4-type" evidence="7">
    <location>
        <begin position="57"/>
        <end position="72"/>
    </location>
</feature>
<evidence type="ECO:0000256" key="1">
    <source>
        <dbReference type="ARBA" id="ARBA00022723"/>
    </source>
</evidence>
<dbReference type="SMART" id="SM00493">
    <property type="entry name" value="TOPRIM"/>
    <property type="match status" value="1"/>
</dbReference>
<keyword evidence="3 7" id="KW-0863">Zinc-finger</keyword>
<keyword evidence="2 7" id="KW-0227">DNA damage</keyword>
<dbReference type="CDD" id="cd01025">
    <property type="entry name" value="TOPRIM_recR"/>
    <property type="match status" value="1"/>
</dbReference>
<evidence type="ECO:0000259" key="8">
    <source>
        <dbReference type="PROSITE" id="PS50880"/>
    </source>
</evidence>
<evidence type="ECO:0000256" key="3">
    <source>
        <dbReference type="ARBA" id="ARBA00022771"/>
    </source>
</evidence>
<dbReference type="GO" id="GO:0006310">
    <property type="term" value="P:DNA recombination"/>
    <property type="evidence" value="ECO:0007669"/>
    <property type="project" value="UniProtKB-UniRule"/>
</dbReference>
<evidence type="ECO:0000313" key="9">
    <source>
        <dbReference type="EMBL" id="QGT78627.1"/>
    </source>
</evidence>
<name>A0A6I6D357_9GAMM</name>
<dbReference type="RefSeq" id="WP_156574106.1">
    <property type="nucleotide sequence ID" value="NZ_CP046415.1"/>
</dbReference>
<sequence length="200" mass="21672">MQFSPSFQQLIDALRCLPTVGQKTAQRMALHLLERDRAGAGQLAEAIGEALEKLGHCRSCRVFTEGEICPICADSQRDDRLLCVVESPADWIAIESSGAYQGRYFLLLGRLSPLDGIGPDELKLDQLADRLDQPGIEEVILATSATIEGEATAGYVTELARARGLRVTRLAQGVPMGGELEYIDASTLSLALKGRREAES</sequence>
<accession>A0A6I6D357</accession>
<dbReference type="AlphaFoldDB" id="A0A6I6D357"/>
<dbReference type="InterPro" id="IPR015967">
    <property type="entry name" value="Rcmb_RecR_Znf"/>
</dbReference>
<dbReference type="NCBIfam" id="TIGR00615">
    <property type="entry name" value="recR"/>
    <property type="match status" value="1"/>
</dbReference>
<keyword evidence="6 7" id="KW-0234">DNA repair</keyword>
<dbReference type="PANTHER" id="PTHR30446">
    <property type="entry name" value="RECOMBINATION PROTEIN RECR"/>
    <property type="match status" value="1"/>
</dbReference>
<feature type="domain" description="Toprim" evidence="8">
    <location>
        <begin position="80"/>
        <end position="175"/>
    </location>
</feature>
<dbReference type="Gene3D" id="6.10.250.240">
    <property type="match status" value="1"/>
</dbReference>
<keyword evidence="10" id="KW-1185">Reference proteome</keyword>
<dbReference type="Pfam" id="PF21176">
    <property type="entry name" value="RecR_HhH"/>
    <property type="match status" value="1"/>
</dbReference>
<keyword evidence="5 7" id="KW-0233">DNA recombination</keyword>
<evidence type="ECO:0000256" key="4">
    <source>
        <dbReference type="ARBA" id="ARBA00022833"/>
    </source>
</evidence>
<dbReference type="Pfam" id="PF02132">
    <property type="entry name" value="RecR_ZnF"/>
    <property type="match status" value="1"/>
</dbReference>
<dbReference type="GO" id="GO:0008270">
    <property type="term" value="F:zinc ion binding"/>
    <property type="evidence" value="ECO:0007669"/>
    <property type="project" value="UniProtKB-KW"/>
</dbReference>
<dbReference type="EMBL" id="CP046415">
    <property type="protein sequence ID" value="QGT78627.1"/>
    <property type="molecule type" value="Genomic_DNA"/>
</dbReference>
<protein>
    <recommendedName>
        <fullName evidence="7">Recombination protein RecR</fullName>
    </recommendedName>
</protein>
<dbReference type="PROSITE" id="PS50880">
    <property type="entry name" value="TOPRIM"/>
    <property type="match status" value="1"/>
</dbReference>
<dbReference type="Pfam" id="PF21175">
    <property type="entry name" value="RecR_C"/>
    <property type="match status" value="1"/>
</dbReference>
<keyword evidence="1 7" id="KW-0479">Metal-binding</keyword>
<evidence type="ECO:0000256" key="6">
    <source>
        <dbReference type="ARBA" id="ARBA00023204"/>
    </source>
</evidence>
<dbReference type="Gene3D" id="3.40.1360.10">
    <property type="match status" value="1"/>
</dbReference>
<dbReference type="InterPro" id="IPR034137">
    <property type="entry name" value="TOPRIM_RecR"/>
</dbReference>
<organism evidence="9 10">
    <name type="scientific">Guyparkeria halophila</name>
    <dbReference type="NCBI Taxonomy" id="47960"/>
    <lineage>
        <taxon>Bacteria</taxon>
        <taxon>Pseudomonadati</taxon>
        <taxon>Pseudomonadota</taxon>
        <taxon>Gammaproteobacteria</taxon>
        <taxon>Chromatiales</taxon>
        <taxon>Thioalkalibacteraceae</taxon>
        <taxon>Guyparkeria</taxon>
    </lineage>
</organism>
<dbReference type="PANTHER" id="PTHR30446:SF0">
    <property type="entry name" value="RECOMBINATION PROTEIN RECR"/>
    <property type="match status" value="1"/>
</dbReference>
<dbReference type="PROSITE" id="PS01300">
    <property type="entry name" value="RECR"/>
    <property type="match status" value="1"/>
</dbReference>
<dbReference type="SUPFAM" id="SSF111304">
    <property type="entry name" value="Recombination protein RecR"/>
    <property type="match status" value="1"/>
</dbReference>
<keyword evidence="4 7" id="KW-0862">Zinc</keyword>
<reference evidence="9 10" key="1">
    <citation type="submission" date="2019-11" db="EMBL/GenBank/DDBJ databases">
        <authorList>
            <person name="Zhang J."/>
            <person name="Sun C."/>
        </authorList>
    </citation>
    <scope>NUCLEOTIDE SEQUENCE [LARGE SCALE GENOMIC DNA]</scope>
    <source>
        <strain evidence="10">sp2</strain>
    </source>
</reference>
<evidence type="ECO:0000256" key="7">
    <source>
        <dbReference type="HAMAP-Rule" id="MF_00017"/>
    </source>
</evidence>
<dbReference type="InterPro" id="IPR000093">
    <property type="entry name" value="DNA_Rcmb_RecR"/>
</dbReference>
<evidence type="ECO:0000256" key="5">
    <source>
        <dbReference type="ARBA" id="ARBA00023172"/>
    </source>
</evidence>
<dbReference type="InterPro" id="IPR006171">
    <property type="entry name" value="TOPRIM_dom"/>
</dbReference>
<proteinExistence type="inferred from homology"/>
<dbReference type="InterPro" id="IPR023627">
    <property type="entry name" value="Rcmb_RecR"/>
</dbReference>
<gene>
    <name evidence="7 9" type="primary">recR</name>
    <name evidence="9" type="ORF">GM160_06790</name>
</gene>
<comment type="function">
    <text evidence="7">May play a role in DNA repair. It seems to be involved in an RecBC-independent recombinational process of DNA repair. It may act with RecF and RecO.</text>
</comment>
<dbReference type="GO" id="GO:0006281">
    <property type="term" value="P:DNA repair"/>
    <property type="evidence" value="ECO:0007669"/>
    <property type="project" value="UniProtKB-UniRule"/>
</dbReference>
<dbReference type="KEGG" id="ghl:GM160_06790"/>